<sequence>MPLELLRTTPQLQSAKMSPETIGLAVVFVLAIIMALLFKFMNTEESFDKVYAPETKAFFNSSGQKKKGKAAKNNAKKENGNTVEAKKPEPKKEEIKKEEVKKVETKKPEPKKEEAKKEEVKEVKKESPKPKASNKKEAPTHKVAAKAPEPVKEAKKEEVEEEFISVSTVQLQQSAPVKEAAPVSPNAIVENVAPVKATPKTNDDDAKTIAKLQSDLARLTAEKSASQSELIHQEHPGERALRELFTRHRT</sequence>
<protein>
    <submittedName>
        <fullName evidence="4">Rib_recp_KP_reg domain-containing protein</fullName>
    </submittedName>
</protein>
<dbReference type="AlphaFoldDB" id="A0A1I7Z3J0"/>
<keyword evidence="2" id="KW-1133">Transmembrane helix</keyword>
<dbReference type="Proteomes" id="UP000095287">
    <property type="component" value="Unplaced"/>
</dbReference>
<keyword evidence="2" id="KW-0472">Membrane</keyword>
<feature type="region of interest" description="Disordered" evidence="1">
    <location>
        <begin position="58"/>
        <end position="156"/>
    </location>
</feature>
<evidence type="ECO:0000313" key="3">
    <source>
        <dbReference type="Proteomes" id="UP000095287"/>
    </source>
</evidence>
<reference evidence="4" key="1">
    <citation type="submission" date="2016-11" db="UniProtKB">
        <authorList>
            <consortium name="WormBaseParasite"/>
        </authorList>
    </citation>
    <scope>IDENTIFICATION</scope>
</reference>
<feature type="compositionally biased region" description="Basic and acidic residues" evidence="1">
    <location>
        <begin position="231"/>
        <end position="250"/>
    </location>
</feature>
<keyword evidence="2" id="KW-0812">Transmembrane</keyword>
<organism evidence="3 4">
    <name type="scientific">Steinernema glaseri</name>
    <dbReference type="NCBI Taxonomy" id="37863"/>
    <lineage>
        <taxon>Eukaryota</taxon>
        <taxon>Metazoa</taxon>
        <taxon>Ecdysozoa</taxon>
        <taxon>Nematoda</taxon>
        <taxon>Chromadorea</taxon>
        <taxon>Rhabditida</taxon>
        <taxon>Tylenchina</taxon>
        <taxon>Panagrolaimomorpha</taxon>
        <taxon>Strongyloidoidea</taxon>
        <taxon>Steinernematidae</taxon>
        <taxon>Steinernema</taxon>
    </lineage>
</organism>
<name>A0A1I7Z3J0_9BILA</name>
<dbReference type="WBParaSite" id="L893_g22487.t1">
    <property type="protein sequence ID" value="L893_g22487.t1"/>
    <property type="gene ID" value="L893_g22487"/>
</dbReference>
<keyword evidence="3" id="KW-1185">Reference proteome</keyword>
<feature type="region of interest" description="Disordered" evidence="1">
    <location>
        <begin position="220"/>
        <end position="250"/>
    </location>
</feature>
<evidence type="ECO:0000313" key="4">
    <source>
        <dbReference type="WBParaSite" id="L893_g22487.t1"/>
    </source>
</evidence>
<accession>A0A1I7Z3J0</accession>
<feature type="transmembrane region" description="Helical" evidence="2">
    <location>
        <begin position="21"/>
        <end position="41"/>
    </location>
</feature>
<proteinExistence type="predicted"/>
<evidence type="ECO:0000256" key="1">
    <source>
        <dbReference type="SAM" id="MobiDB-lite"/>
    </source>
</evidence>
<evidence type="ECO:0000256" key="2">
    <source>
        <dbReference type="SAM" id="Phobius"/>
    </source>
</evidence>
<feature type="compositionally biased region" description="Basic and acidic residues" evidence="1">
    <location>
        <begin position="75"/>
        <end position="140"/>
    </location>
</feature>